<keyword evidence="1" id="KW-1133">Transmembrane helix</keyword>
<evidence type="ECO:0000256" key="1">
    <source>
        <dbReference type="SAM" id="Phobius"/>
    </source>
</evidence>
<dbReference type="RefSeq" id="WP_117315979.1">
    <property type="nucleotide sequence ID" value="NZ_CP031769.1"/>
</dbReference>
<dbReference type="InterPro" id="IPR050879">
    <property type="entry name" value="Acyltransferase_3"/>
</dbReference>
<dbReference type="PANTHER" id="PTHR23028:SF53">
    <property type="entry name" value="ACYL_TRANSF_3 DOMAIN-CONTAINING PROTEIN"/>
    <property type="match status" value="1"/>
</dbReference>
<keyword evidence="5" id="KW-1185">Reference proteome</keyword>
<feature type="transmembrane region" description="Helical" evidence="1">
    <location>
        <begin position="12"/>
        <end position="29"/>
    </location>
</feature>
<dbReference type="KEGG" id="salm:D0Y50_06150"/>
<dbReference type="OrthoDB" id="9767863at2"/>
<dbReference type="InterPro" id="IPR043968">
    <property type="entry name" value="SGNH"/>
</dbReference>
<feature type="transmembrane region" description="Helical" evidence="1">
    <location>
        <begin position="170"/>
        <end position="187"/>
    </location>
</feature>
<dbReference type="EMBL" id="CP031769">
    <property type="protein sequence ID" value="AXR05999.1"/>
    <property type="molecule type" value="Genomic_DNA"/>
</dbReference>
<dbReference type="GO" id="GO:0016020">
    <property type="term" value="C:membrane"/>
    <property type="evidence" value="ECO:0007669"/>
    <property type="project" value="TreeGrafter"/>
</dbReference>
<accession>A0A346NKE2</accession>
<reference evidence="4 5" key="1">
    <citation type="submission" date="2018-08" db="EMBL/GenBank/DDBJ databases">
        <title>Salinimonas sediminis sp. nov., a piezophilic bacterium isolated from a deep-sea sediment sample from the New Britain Trench.</title>
        <authorList>
            <person name="Cao J."/>
        </authorList>
    </citation>
    <scope>NUCLEOTIDE SEQUENCE [LARGE SCALE GENOMIC DNA]</scope>
    <source>
        <strain evidence="4 5">N102</strain>
    </source>
</reference>
<dbReference type="InterPro" id="IPR002656">
    <property type="entry name" value="Acyl_transf_3_dom"/>
</dbReference>
<feature type="transmembrane region" description="Helical" evidence="1">
    <location>
        <begin position="193"/>
        <end position="212"/>
    </location>
</feature>
<feature type="transmembrane region" description="Helical" evidence="1">
    <location>
        <begin position="279"/>
        <end position="298"/>
    </location>
</feature>
<dbReference type="AlphaFoldDB" id="A0A346NKE2"/>
<feature type="transmembrane region" description="Helical" evidence="1">
    <location>
        <begin position="224"/>
        <end position="243"/>
    </location>
</feature>
<feature type="transmembrane region" description="Helical" evidence="1">
    <location>
        <begin position="249"/>
        <end position="267"/>
    </location>
</feature>
<dbReference type="PANTHER" id="PTHR23028">
    <property type="entry name" value="ACETYLTRANSFERASE"/>
    <property type="match status" value="1"/>
</dbReference>
<keyword evidence="1" id="KW-0472">Membrane</keyword>
<feature type="transmembrane region" description="Helical" evidence="1">
    <location>
        <begin position="318"/>
        <end position="336"/>
    </location>
</feature>
<evidence type="ECO:0000313" key="5">
    <source>
        <dbReference type="Proteomes" id="UP000262073"/>
    </source>
</evidence>
<evidence type="ECO:0000313" key="4">
    <source>
        <dbReference type="EMBL" id="AXR05999.1"/>
    </source>
</evidence>
<protein>
    <submittedName>
        <fullName evidence="4">Acyltransferase</fullName>
    </submittedName>
</protein>
<keyword evidence="1" id="KW-0812">Transmembrane</keyword>
<feature type="transmembrane region" description="Helical" evidence="1">
    <location>
        <begin position="76"/>
        <end position="98"/>
    </location>
</feature>
<dbReference type="Proteomes" id="UP000262073">
    <property type="component" value="Chromosome"/>
</dbReference>
<gene>
    <name evidence="4" type="ORF">D0Y50_06150</name>
</gene>
<dbReference type="Pfam" id="PF19040">
    <property type="entry name" value="SGNH"/>
    <property type="match status" value="1"/>
</dbReference>
<feature type="domain" description="SGNH" evidence="3">
    <location>
        <begin position="407"/>
        <end position="643"/>
    </location>
</feature>
<keyword evidence="4" id="KW-0808">Transferase</keyword>
<organism evidence="4 5">
    <name type="scientific">Salinimonas sediminis</name>
    <dbReference type="NCBI Taxonomy" id="2303538"/>
    <lineage>
        <taxon>Bacteria</taxon>
        <taxon>Pseudomonadati</taxon>
        <taxon>Pseudomonadota</taxon>
        <taxon>Gammaproteobacteria</taxon>
        <taxon>Alteromonadales</taxon>
        <taxon>Alteromonadaceae</taxon>
        <taxon>Alteromonas/Salinimonas group</taxon>
        <taxon>Salinimonas</taxon>
    </lineage>
</organism>
<dbReference type="GO" id="GO:0009103">
    <property type="term" value="P:lipopolysaccharide biosynthetic process"/>
    <property type="evidence" value="ECO:0007669"/>
    <property type="project" value="TreeGrafter"/>
</dbReference>
<proteinExistence type="predicted"/>
<evidence type="ECO:0000259" key="2">
    <source>
        <dbReference type="Pfam" id="PF01757"/>
    </source>
</evidence>
<evidence type="ECO:0000259" key="3">
    <source>
        <dbReference type="Pfam" id="PF19040"/>
    </source>
</evidence>
<dbReference type="Pfam" id="PF01757">
    <property type="entry name" value="Acyl_transf_3"/>
    <property type="match status" value="1"/>
</dbReference>
<dbReference type="GO" id="GO:0016747">
    <property type="term" value="F:acyltransferase activity, transferring groups other than amino-acyl groups"/>
    <property type="evidence" value="ECO:0007669"/>
    <property type="project" value="InterPro"/>
</dbReference>
<feature type="transmembrane region" description="Helical" evidence="1">
    <location>
        <begin position="356"/>
        <end position="373"/>
    </location>
</feature>
<feature type="domain" description="Acyltransferase 3" evidence="2">
    <location>
        <begin position="11"/>
        <end position="333"/>
    </location>
</feature>
<sequence length="666" mass="74536">MTQSTSRGYIPAIDGLRALAVLAVMVFHLDASLLPGGFTGVDIFFVISGYVVARSLSGHQYTAFQAYIVAFYRRRILRLFPALLACLLVCTAIVVLFIPQAWLSQSISHTGLGAFFGVSNLVLAANTQTYFSPSVEFNPFVHTWSLGVEEQFYVVFPILMYWYLKGRARYATAMLAILSLAASWYYSNTNLNASYYLLTSRFWELAAGALLFQWQAKQRTPTFTLPPLPVAGLLITGAGLWLASKEAFPVPWAILPVVGTVLLLHSFSTPQAAGSVSRIFCLPALRYIGKISYSLYLWHWPVYTFFRWSVGLETPLQWLAAFSLTFIPAMLSYHLLEQRLPRRPLLQHMVAWKTVAAGLVVISVSGAGAYWGFNNQPKIKISNTNDKYNWYPYYSHPTDLPSGNELSGRTIYVIGDSHAGAYGTMLRMLADETGIQTEIHSQGGCGAANMREPVLVDDNACAAKLQRWLHHIQQNATDNDIVFFATLKAYRLTNQYRITPKPKPQVVATMYSKEAEQARDAAMQETLQIMRKIAAVTPHIITDAPKPVFSYIPFRCSDWFNQDNPTCESPTHQDRAFMESFREPVMQNLDTVQQHIAQLTVWDPLPALCNKTRCPVYDNNTPLYFDADHLSAHGNRVLYPSFKQAIMQMVHSQQAASPPAGKNASG</sequence>
<keyword evidence="4" id="KW-0012">Acyltransferase</keyword>
<feature type="transmembrane region" description="Helical" evidence="1">
    <location>
        <begin position="35"/>
        <end position="56"/>
    </location>
</feature>
<name>A0A346NKE2_9ALTE</name>